<keyword evidence="4" id="KW-0411">Iron-sulfur</keyword>
<dbReference type="EMBL" id="CP040812">
    <property type="protein sequence ID" value="QCY70337.1"/>
    <property type="molecule type" value="Genomic_DNA"/>
</dbReference>
<dbReference type="InterPro" id="IPR036188">
    <property type="entry name" value="FAD/NAD-bd_sf"/>
</dbReference>
<accession>A0A5B7X4L0</accession>
<evidence type="ECO:0000256" key="4">
    <source>
        <dbReference type="ARBA" id="ARBA00023014"/>
    </source>
</evidence>
<dbReference type="Pfam" id="PF00355">
    <property type="entry name" value="Rieske"/>
    <property type="match status" value="1"/>
</dbReference>
<dbReference type="SUPFAM" id="SSF51905">
    <property type="entry name" value="FAD/NAD(P)-binding domain"/>
    <property type="match status" value="1"/>
</dbReference>
<dbReference type="InterPro" id="IPR006076">
    <property type="entry name" value="FAD-dep_OxRdtase"/>
</dbReference>
<dbReference type="GO" id="GO:0051537">
    <property type="term" value="F:2 iron, 2 sulfur cluster binding"/>
    <property type="evidence" value="ECO:0007669"/>
    <property type="project" value="UniProtKB-KW"/>
</dbReference>
<gene>
    <name evidence="7" type="ORF">FHG64_13495</name>
</gene>
<evidence type="ECO:0000313" key="8">
    <source>
        <dbReference type="Proteomes" id="UP000309016"/>
    </source>
</evidence>
<organism evidence="7 8">
    <name type="scientific">Antarcticibacterium flavum</name>
    <dbReference type="NCBI Taxonomy" id="2058175"/>
    <lineage>
        <taxon>Bacteria</taxon>
        <taxon>Pseudomonadati</taxon>
        <taxon>Bacteroidota</taxon>
        <taxon>Flavobacteriia</taxon>
        <taxon>Flavobacteriales</taxon>
        <taxon>Flavobacteriaceae</taxon>
        <taxon>Antarcticibacterium</taxon>
    </lineage>
</organism>
<dbReference type="PRINTS" id="PR00162">
    <property type="entry name" value="RIESKE"/>
</dbReference>
<evidence type="ECO:0000256" key="3">
    <source>
        <dbReference type="ARBA" id="ARBA00023004"/>
    </source>
</evidence>
<dbReference type="AlphaFoldDB" id="A0A5B7X4L0"/>
<dbReference type="PANTHER" id="PTHR13847:SF274">
    <property type="entry name" value="RIESKE 2FE-2S IRON-SULFUR PROTEIN YHFW-RELATED"/>
    <property type="match status" value="1"/>
</dbReference>
<keyword evidence="1" id="KW-0001">2Fe-2S</keyword>
<evidence type="ECO:0000259" key="6">
    <source>
        <dbReference type="PROSITE" id="PS51296"/>
    </source>
</evidence>
<dbReference type="InterPro" id="IPR017941">
    <property type="entry name" value="Rieske_2Fe-2S"/>
</dbReference>
<evidence type="ECO:0000256" key="2">
    <source>
        <dbReference type="ARBA" id="ARBA00022723"/>
    </source>
</evidence>
<dbReference type="Gene3D" id="3.30.9.10">
    <property type="entry name" value="D-Amino Acid Oxidase, subunit A, domain 2"/>
    <property type="match status" value="1"/>
</dbReference>
<dbReference type="GO" id="GO:0005737">
    <property type="term" value="C:cytoplasm"/>
    <property type="evidence" value="ECO:0007669"/>
    <property type="project" value="TreeGrafter"/>
</dbReference>
<evidence type="ECO:0000313" key="7">
    <source>
        <dbReference type="EMBL" id="QCY70337.1"/>
    </source>
</evidence>
<dbReference type="GO" id="GO:0016020">
    <property type="term" value="C:membrane"/>
    <property type="evidence" value="ECO:0007669"/>
    <property type="project" value="InterPro"/>
</dbReference>
<keyword evidence="5" id="KW-1015">Disulfide bond</keyword>
<dbReference type="Gene3D" id="3.50.50.60">
    <property type="entry name" value="FAD/NAD(P)-binding domain"/>
    <property type="match status" value="1"/>
</dbReference>
<dbReference type="SUPFAM" id="SSF50022">
    <property type="entry name" value="ISP domain"/>
    <property type="match status" value="1"/>
</dbReference>
<dbReference type="Proteomes" id="UP000309016">
    <property type="component" value="Chromosome"/>
</dbReference>
<evidence type="ECO:0000256" key="5">
    <source>
        <dbReference type="ARBA" id="ARBA00023157"/>
    </source>
</evidence>
<evidence type="ECO:0000256" key="1">
    <source>
        <dbReference type="ARBA" id="ARBA00022714"/>
    </source>
</evidence>
<keyword evidence="2" id="KW-0479">Metal-binding</keyword>
<dbReference type="Gene3D" id="2.102.10.10">
    <property type="entry name" value="Rieske [2Fe-2S] iron-sulphur domain"/>
    <property type="match status" value="1"/>
</dbReference>
<keyword evidence="3" id="KW-0408">Iron</keyword>
<dbReference type="GO" id="GO:0046872">
    <property type="term" value="F:metal ion binding"/>
    <property type="evidence" value="ECO:0007669"/>
    <property type="project" value="UniProtKB-KW"/>
</dbReference>
<dbReference type="OrthoDB" id="9767869at2"/>
<dbReference type="Pfam" id="PF01266">
    <property type="entry name" value="DAO"/>
    <property type="match status" value="1"/>
</dbReference>
<dbReference type="KEGG" id="afla:FHG64_13495"/>
<sequence length="512" mass="57387">MNFSGFFVELKSENMFTQSIWNAYGVQQDFFELKKDIEVEVAIVGGGITGITTAMLLKEQGREVAVFEAREVGKGTSSHSTGNLYSITDELLSPLKSKYDIDTVREVVEARKSAAGLIEQSIVKYKIDCDYKKQPLYLFNTDDKKDIGQEREIARDAGLEILSLPDDFPVEAKEGFSIQGQAQFNPLLYIQGLAAEIEGGNCNIYENTRVRKIEEKEGHYLLHTTSGVVRAKYVVQATHTPKGVELQYHTVLGPYREYGIAAKLDNDNYPEGIFWGYFNGDKYSFRSYTRNGESYLLCVGRPHKVGQAVDNREHIKELTSFAQNHFAIKEIICKWGGQNYKPADLLPYIGRKTSNSKELLATGFSTDGLVYGTLSAIINTDIIVGKENRWEEMFKASRHQPGKAAGKFAKENLDVASQMLKDWLFKGEDAELSSIQPGESKVLVRDNKKVAVHRTTSGELKAFSAVCTHMGCVVNWNNAEKSWDCPCHGTRFDMDGEVLEGPAFEPLPRIKE</sequence>
<protein>
    <submittedName>
        <fullName evidence="7">FAD-dependent oxidoreductase</fullName>
    </submittedName>
</protein>
<proteinExistence type="predicted"/>
<keyword evidence="8" id="KW-1185">Reference proteome</keyword>
<dbReference type="PANTHER" id="PTHR13847">
    <property type="entry name" value="SARCOSINE DEHYDROGENASE-RELATED"/>
    <property type="match status" value="1"/>
</dbReference>
<name>A0A5B7X4L0_9FLAO</name>
<reference evidence="7 8" key="1">
    <citation type="submission" date="2019-06" db="EMBL/GenBank/DDBJ databases">
        <title>Complete genome sequence of Antarcticibacterium flavum KCTC 52984T from an Antarctic marine sediment.</title>
        <authorList>
            <person name="Lee Y.M."/>
            <person name="Shin S.C."/>
        </authorList>
    </citation>
    <scope>NUCLEOTIDE SEQUENCE [LARGE SCALE GENOMIC DNA]</scope>
    <source>
        <strain evidence="7 8">KCTC 52984</strain>
    </source>
</reference>
<feature type="domain" description="Rieske" evidence="6">
    <location>
        <begin position="427"/>
        <end position="512"/>
    </location>
</feature>
<dbReference type="PROSITE" id="PS51296">
    <property type="entry name" value="RIESKE"/>
    <property type="match status" value="1"/>
</dbReference>
<dbReference type="InterPro" id="IPR005805">
    <property type="entry name" value="Rieske_Fe-S_prot_C"/>
</dbReference>
<dbReference type="InterPro" id="IPR036922">
    <property type="entry name" value="Rieske_2Fe-2S_sf"/>
</dbReference>